<dbReference type="SMART" id="SM00333">
    <property type="entry name" value="TUDOR"/>
    <property type="match status" value="1"/>
</dbReference>
<dbReference type="Gene3D" id="2.40.50.90">
    <property type="match status" value="5"/>
</dbReference>
<dbReference type="SUPFAM" id="SSF50199">
    <property type="entry name" value="Staphylococcal nuclease"/>
    <property type="match status" value="5"/>
</dbReference>
<dbReference type="RefSeq" id="XP_014154174.1">
    <property type="nucleotide sequence ID" value="XM_014298699.1"/>
</dbReference>
<dbReference type="GO" id="GO:0031047">
    <property type="term" value="P:regulatory ncRNA-mediated gene silencing"/>
    <property type="evidence" value="ECO:0007669"/>
    <property type="project" value="UniProtKB-UniRule"/>
</dbReference>
<dbReference type="EMBL" id="KQ242174">
    <property type="protein sequence ID" value="KNC80272.1"/>
    <property type="molecule type" value="Genomic_DNA"/>
</dbReference>
<evidence type="ECO:0000313" key="7">
    <source>
        <dbReference type="EMBL" id="KNC80272.1"/>
    </source>
</evidence>
<name>A0A0L0FTX2_9EUKA</name>
<dbReference type="GO" id="GO:0031332">
    <property type="term" value="C:RNAi effector complex"/>
    <property type="evidence" value="ECO:0007669"/>
    <property type="project" value="InterPro"/>
</dbReference>
<keyword evidence="8" id="KW-1185">Reference proteome</keyword>
<dbReference type="InterPro" id="IPR002999">
    <property type="entry name" value="Tudor"/>
</dbReference>
<dbReference type="GO" id="GO:0005634">
    <property type="term" value="C:nucleus"/>
    <property type="evidence" value="ECO:0007669"/>
    <property type="project" value="TreeGrafter"/>
</dbReference>
<dbReference type="FunFam" id="2.40.50.90:FF:000018">
    <property type="entry name" value="Ribonuclease"/>
    <property type="match status" value="1"/>
</dbReference>
<sequence length="874" mass="97392">MSVEWQSGVVKSVTSGDTVVIRGTPQKGPPSERTLCLAGVQAPRLGLRPRTENETTTDEPYAWESRDALRTLLIGKPVRFCVDYHVATIGREFGRLTLQDKDVTQHLVREGALKTRQGPQTNEDFDTLVALEEQAKNAQKGVWSSRAASCIRKVTWNVDNPQSLVDPTKTYDAFVEQVRDGSTVRVFLLPSFQYVTIQLAGIKCPGFKTNQADPYAAEARYFVESRLLQRNVKVTLLGVTNNNFLGTVRHQKKGDITEAIVREGMARVVDWSLNVLPNGKEAIRAAEAQAKEKRLRLFHSYVAANAGVTGEKDFQAKVVEISNPETIVVLKADGSKVKLTLSSIRSPKMPEGEDRPKSSNDIPFMFDAREFLRKRVMGKKVHCLIDYVKPGTDGYPEKVCATVLTSDKQNVAEALLSKGFATLVKYKPDDEARSSQYDLLYTAEARAVEQNRGLHKKGNENYTKPIDLSTEKERAKAFFGSYQRAGKCEGVVDYVINASRFKLYVPKDNIMVVFLLAGINVPRTGRKGEESEPYAEDASRYIKDNALQHDVQFTVESQDRMGNFIGSAYVNGLNLALALVEVGFASVHSGSAHRLPYGSELEAAEKVAKEKRIGIWTNYVEPKAEEKVEDGPKERKVTYTPVVVSEVTSANQVYVQTVPQSETADKFLKDLNAHFEANPPKTGYTPAKGERIAAKFSDDDCWYRAISKGPSADGKSHTVTFIDYGNSENVLPENIADLPSDFTAAKECARSVNLACIKVPADEDWVEEARLFMLEGILNRTYNMNVEYQEDGKDYVTLVDPEAQADVGKTMLAAGFVLVESRREPKLRKLITEYKTSLDHARENRRNIWQYGDFEGEEALDFGYTAPAEKGSKK</sequence>
<dbReference type="CDD" id="cd00175">
    <property type="entry name" value="SNc"/>
    <property type="match status" value="1"/>
</dbReference>
<dbReference type="InterPro" id="IPR016685">
    <property type="entry name" value="Silence_cplx_Nase-comp_TudorSN"/>
</dbReference>
<evidence type="ECO:0000256" key="3">
    <source>
        <dbReference type="ARBA" id="ARBA00022737"/>
    </source>
</evidence>
<dbReference type="SUPFAM" id="SSF63748">
    <property type="entry name" value="Tudor/PWWP/MBT"/>
    <property type="match status" value="1"/>
</dbReference>
<dbReference type="Proteomes" id="UP000054560">
    <property type="component" value="Unassembled WGS sequence"/>
</dbReference>
<organism evidence="7 8">
    <name type="scientific">Sphaeroforma arctica JP610</name>
    <dbReference type="NCBI Taxonomy" id="667725"/>
    <lineage>
        <taxon>Eukaryota</taxon>
        <taxon>Ichthyosporea</taxon>
        <taxon>Ichthyophonida</taxon>
        <taxon>Sphaeroforma</taxon>
    </lineage>
</organism>
<evidence type="ECO:0008006" key="9">
    <source>
        <dbReference type="Google" id="ProtNLM"/>
    </source>
</evidence>
<dbReference type="PANTHER" id="PTHR12302">
    <property type="entry name" value="EBNA2 BINDING PROTEIN P100"/>
    <property type="match status" value="1"/>
</dbReference>
<dbReference type="Pfam" id="PF00565">
    <property type="entry name" value="SNase"/>
    <property type="match status" value="4"/>
</dbReference>
<dbReference type="AlphaFoldDB" id="A0A0L0FTX2"/>
<dbReference type="GO" id="GO:0004518">
    <property type="term" value="F:nuclease activity"/>
    <property type="evidence" value="ECO:0007669"/>
    <property type="project" value="TreeGrafter"/>
</dbReference>
<dbReference type="OrthoDB" id="10023235at2759"/>
<evidence type="ECO:0000256" key="1">
    <source>
        <dbReference type="ARBA" id="ARBA00004496"/>
    </source>
</evidence>
<dbReference type="STRING" id="667725.A0A0L0FTX2"/>
<dbReference type="FunFam" id="2.40.50.90:FF:000002">
    <property type="entry name" value="Staphylococcal nuclease domain-containing protein"/>
    <property type="match status" value="1"/>
</dbReference>
<keyword evidence="2 4" id="KW-0963">Cytoplasm</keyword>
<dbReference type="eggNOG" id="KOG2039">
    <property type="taxonomic scope" value="Eukaryota"/>
</dbReference>
<proteinExistence type="predicted"/>
<accession>A0A0L0FTX2</accession>
<dbReference type="PANTHER" id="PTHR12302:SF2">
    <property type="entry name" value="STAPHYLOCOCCAL NUCLEASE DOMAIN-CONTAINING PROTEIN 1"/>
    <property type="match status" value="1"/>
</dbReference>
<dbReference type="PROSITE" id="PS50304">
    <property type="entry name" value="TUDOR"/>
    <property type="match status" value="1"/>
</dbReference>
<comment type="subcellular location">
    <subcellularLocation>
        <location evidence="1 4">Cytoplasm</location>
    </subcellularLocation>
</comment>
<evidence type="ECO:0000256" key="4">
    <source>
        <dbReference type="PIRNR" id="PIRNR017179"/>
    </source>
</evidence>
<feature type="domain" description="Tudor" evidence="5">
    <location>
        <begin position="685"/>
        <end position="745"/>
    </location>
</feature>
<feature type="domain" description="TNase-like" evidence="6">
    <location>
        <begin position="486"/>
        <end position="618"/>
    </location>
</feature>
<feature type="domain" description="TNase-like" evidence="6">
    <location>
        <begin position="312"/>
        <end position="457"/>
    </location>
</feature>
<dbReference type="Gene3D" id="2.30.30.140">
    <property type="match status" value="1"/>
</dbReference>
<evidence type="ECO:0000256" key="2">
    <source>
        <dbReference type="ARBA" id="ARBA00022490"/>
    </source>
</evidence>
<gene>
    <name evidence="7" type="ORF">SARC_07366</name>
</gene>
<dbReference type="GO" id="GO:0003723">
    <property type="term" value="F:RNA binding"/>
    <property type="evidence" value="ECO:0007669"/>
    <property type="project" value="UniProtKB-UniRule"/>
</dbReference>
<evidence type="ECO:0000313" key="8">
    <source>
        <dbReference type="Proteomes" id="UP000054560"/>
    </source>
</evidence>
<evidence type="ECO:0000259" key="5">
    <source>
        <dbReference type="PROSITE" id="PS50304"/>
    </source>
</evidence>
<dbReference type="PROSITE" id="PS50830">
    <property type="entry name" value="TNASE_3"/>
    <property type="match status" value="4"/>
</dbReference>
<feature type="domain" description="TNase-like" evidence="6">
    <location>
        <begin position="4"/>
        <end position="145"/>
    </location>
</feature>
<dbReference type="InterPro" id="IPR016071">
    <property type="entry name" value="Staphylococal_nuclease_OB-fold"/>
</dbReference>
<dbReference type="GeneID" id="25907870"/>
<feature type="domain" description="TNase-like" evidence="6">
    <location>
        <begin position="169"/>
        <end position="300"/>
    </location>
</feature>
<evidence type="ECO:0000259" key="6">
    <source>
        <dbReference type="PROSITE" id="PS50830"/>
    </source>
</evidence>
<dbReference type="Pfam" id="PF00567">
    <property type="entry name" value="TUDOR"/>
    <property type="match status" value="1"/>
</dbReference>
<keyword evidence="3" id="KW-0677">Repeat</keyword>
<protein>
    <recommendedName>
        <fullName evidence="9">Staphylococcal nuclease domain-containing protein</fullName>
    </recommendedName>
</protein>
<dbReference type="FunFam" id="2.30.30.140:FF:000018">
    <property type="entry name" value="Serine/threonine-protein kinase 31"/>
    <property type="match status" value="1"/>
</dbReference>
<reference evidence="7 8" key="1">
    <citation type="submission" date="2011-02" db="EMBL/GenBank/DDBJ databases">
        <title>The Genome Sequence of Sphaeroforma arctica JP610.</title>
        <authorList>
            <consortium name="The Broad Institute Genome Sequencing Platform"/>
            <person name="Russ C."/>
            <person name="Cuomo C."/>
            <person name="Young S.K."/>
            <person name="Zeng Q."/>
            <person name="Gargeya S."/>
            <person name="Alvarado L."/>
            <person name="Berlin A."/>
            <person name="Chapman S.B."/>
            <person name="Chen Z."/>
            <person name="Freedman E."/>
            <person name="Gellesch M."/>
            <person name="Goldberg J."/>
            <person name="Griggs A."/>
            <person name="Gujja S."/>
            <person name="Heilman E."/>
            <person name="Heiman D."/>
            <person name="Howarth C."/>
            <person name="Mehta T."/>
            <person name="Neiman D."/>
            <person name="Pearson M."/>
            <person name="Roberts A."/>
            <person name="Saif S."/>
            <person name="Shea T."/>
            <person name="Shenoy N."/>
            <person name="Sisk P."/>
            <person name="Stolte C."/>
            <person name="Sykes S."/>
            <person name="White J."/>
            <person name="Yandava C."/>
            <person name="Burger G."/>
            <person name="Gray M.W."/>
            <person name="Holland P.W.H."/>
            <person name="King N."/>
            <person name="Lang F.B.F."/>
            <person name="Roger A.J."/>
            <person name="Ruiz-Trillo I."/>
            <person name="Haas B."/>
            <person name="Nusbaum C."/>
            <person name="Birren B."/>
        </authorList>
    </citation>
    <scope>NUCLEOTIDE SEQUENCE [LARGE SCALE GENOMIC DNA]</scope>
    <source>
        <strain evidence="7 8">JP610</strain>
    </source>
</reference>
<dbReference type="PIRSF" id="PIRSF017179">
    <property type="entry name" value="RISC-Tudor-SN"/>
    <property type="match status" value="1"/>
</dbReference>
<dbReference type="SMART" id="SM00318">
    <property type="entry name" value="SNc"/>
    <property type="match status" value="4"/>
</dbReference>
<dbReference type="InterPro" id="IPR035437">
    <property type="entry name" value="SNase_OB-fold_sf"/>
</dbReference>
<dbReference type="GO" id="GO:0006402">
    <property type="term" value="P:mRNA catabolic process"/>
    <property type="evidence" value="ECO:0007669"/>
    <property type="project" value="UniProtKB-UniRule"/>
</dbReference>
<dbReference type="GO" id="GO:0005829">
    <property type="term" value="C:cytosol"/>
    <property type="evidence" value="ECO:0007669"/>
    <property type="project" value="UniProtKB-UniRule"/>
</dbReference>